<protein>
    <submittedName>
        <fullName evidence="4">LALA0S02e00232g1_1</fullName>
    </submittedName>
</protein>
<dbReference type="InterPro" id="IPR029071">
    <property type="entry name" value="Ubiquitin-like_domsf"/>
</dbReference>
<gene>
    <name evidence="4" type="ORF">LALA0_S02e00232g</name>
</gene>
<dbReference type="GO" id="GO:0005886">
    <property type="term" value="C:plasma membrane"/>
    <property type="evidence" value="ECO:0007669"/>
    <property type="project" value="EnsemblFungi"/>
</dbReference>
<dbReference type="GO" id="GO:0034982">
    <property type="term" value="P:mitochondrial protein processing"/>
    <property type="evidence" value="ECO:0007669"/>
    <property type="project" value="EnsemblFungi"/>
</dbReference>
<dbReference type="AlphaFoldDB" id="A0A0C7MZ00"/>
<dbReference type="GO" id="GO:0000839">
    <property type="term" value="C:Hrd1p ubiquitin ligase ERAD-L complex"/>
    <property type="evidence" value="ECO:0007669"/>
    <property type="project" value="EnsemblFungi"/>
</dbReference>
<dbReference type="Pfam" id="PF14555">
    <property type="entry name" value="UBA_4"/>
    <property type="match status" value="1"/>
</dbReference>
<feature type="region of interest" description="Disordered" evidence="1">
    <location>
        <begin position="372"/>
        <end position="392"/>
    </location>
</feature>
<evidence type="ECO:0000259" key="3">
    <source>
        <dbReference type="SMART" id="SM00166"/>
    </source>
</evidence>
<dbReference type="GO" id="GO:0005811">
    <property type="term" value="C:lipid droplet"/>
    <property type="evidence" value="ECO:0007669"/>
    <property type="project" value="EnsemblFungi"/>
</dbReference>
<keyword evidence="2" id="KW-0472">Membrane</keyword>
<dbReference type="Gene3D" id="1.10.8.10">
    <property type="entry name" value="DNA helicase RuvA subunit, C-terminal domain"/>
    <property type="match status" value="1"/>
</dbReference>
<dbReference type="PANTHER" id="PTHR23322">
    <property type="entry name" value="FAS-ASSOCIATED PROTEIN"/>
    <property type="match status" value="1"/>
</dbReference>
<dbReference type="SUPFAM" id="SSF54236">
    <property type="entry name" value="Ubiquitin-like"/>
    <property type="match status" value="1"/>
</dbReference>
<feature type="transmembrane region" description="Helical" evidence="2">
    <location>
        <begin position="135"/>
        <end position="161"/>
    </location>
</feature>
<keyword evidence="5" id="KW-1185">Reference proteome</keyword>
<dbReference type="InterPro" id="IPR001012">
    <property type="entry name" value="UBX_dom"/>
</dbReference>
<organism evidence="4 5">
    <name type="scientific">Lachancea lanzarotensis</name>
    <dbReference type="NCBI Taxonomy" id="1245769"/>
    <lineage>
        <taxon>Eukaryota</taxon>
        <taxon>Fungi</taxon>
        <taxon>Dikarya</taxon>
        <taxon>Ascomycota</taxon>
        <taxon>Saccharomycotina</taxon>
        <taxon>Saccharomycetes</taxon>
        <taxon>Saccharomycetales</taxon>
        <taxon>Saccharomycetaceae</taxon>
        <taxon>Lachancea</taxon>
    </lineage>
</organism>
<keyword evidence="2" id="KW-0812">Transmembrane</keyword>
<dbReference type="GO" id="GO:0036503">
    <property type="term" value="P:ERAD pathway"/>
    <property type="evidence" value="ECO:0007669"/>
    <property type="project" value="EnsemblFungi"/>
</dbReference>
<dbReference type="STRING" id="1245769.A0A0C7MZ00"/>
<feature type="domain" description="UBX" evidence="3">
    <location>
        <begin position="428"/>
        <end position="578"/>
    </location>
</feature>
<name>A0A0C7MZ00_9SACH</name>
<evidence type="ECO:0000313" key="5">
    <source>
        <dbReference type="Proteomes" id="UP000054304"/>
    </source>
</evidence>
<dbReference type="Proteomes" id="UP000054304">
    <property type="component" value="Unassembled WGS sequence"/>
</dbReference>
<proteinExistence type="predicted"/>
<dbReference type="GO" id="GO:0034389">
    <property type="term" value="P:lipid droplet organization"/>
    <property type="evidence" value="ECO:0007669"/>
    <property type="project" value="EnsemblFungi"/>
</dbReference>
<dbReference type="GO" id="GO:0043130">
    <property type="term" value="F:ubiquitin binding"/>
    <property type="evidence" value="ECO:0007669"/>
    <property type="project" value="TreeGrafter"/>
</dbReference>
<dbReference type="CDD" id="cd14273">
    <property type="entry name" value="UBA_TAP-C_like"/>
    <property type="match status" value="1"/>
</dbReference>
<dbReference type="InterPro" id="IPR009060">
    <property type="entry name" value="UBA-like_sf"/>
</dbReference>
<evidence type="ECO:0000313" key="4">
    <source>
        <dbReference type="EMBL" id="CEP60814.1"/>
    </source>
</evidence>
<dbReference type="GO" id="GO:0000837">
    <property type="term" value="C:Doa10p ubiquitin ligase complex"/>
    <property type="evidence" value="ECO:0007669"/>
    <property type="project" value="EnsemblFungi"/>
</dbReference>
<keyword evidence="2" id="KW-1133">Transmembrane helix</keyword>
<dbReference type="GO" id="GO:0072671">
    <property type="term" value="P:mitochondria-associated ubiquitin-dependent protein catabolic process"/>
    <property type="evidence" value="ECO:0007669"/>
    <property type="project" value="EnsemblFungi"/>
</dbReference>
<evidence type="ECO:0000256" key="2">
    <source>
        <dbReference type="SAM" id="Phobius"/>
    </source>
</evidence>
<dbReference type="PANTHER" id="PTHR23322:SF1">
    <property type="entry name" value="FAS-ASSOCIATED FACTOR 2"/>
    <property type="match status" value="1"/>
</dbReference>
<dbReference type="InterPro" id="IPR050730">
    <property type="entry name" value="UBX_domain-protein"/>
</dbReference>
<dbReference type="Gene3D" id="3.10.20.90">
    <property type="entry name" value="Phosphatidylinositol 3-kinase Catalytic Subunit, Chain A, domain 1"/>
    <property type="match status" value="1"/>
</dbReference>
<dbReference type="GO" id="GO:0030674">
    <property type="term" value="F:protein-macromolecule adaptor activity"/>
    <property type="evidence" value="ECO:0007669"/>
    <property type="project" value="EnsemblFungi"/>
</dbReference>
<dbReference type="GO" id="GO:0005739">
    <property type="term" value="C:mitochondrion"/>
    <property type="evidence" value="ECO:0007669"/>
    <property type="project" value="GOC"/>
</dbReference>
<dbReference type="SUPFAM" id="SSF46934">
    <property type="entry name" value="UBA-like"/>
    <property type="match status" value="1"/>
</dbReference>
<dbReference type="EMBL" id="LN736361">
    <property type="protein sequence ID" value="CEP60814.1"/>
    <property type="molecule type" value="Genomic_DNA"/>
</dbReference>
<dbReference type="GeneID" id="34684221"/>
<dbReference type="SMART" id="SM00166">
    <property type="entry name" value="UBX"/>
    <property type="match status" value="1"/>
</dbReference>
<evidence type="ECO:0000256" key="1">
    <source>
        <dbReference type="SAM" id="MobiDB-lite"/>
    </source>
</evidence>
<sequence>MPVIQHEGREIHLSHEQETKLNEFQMITNFPDPEVGLVVQLLESHGWNLESALSRYFDGNWQENLIPSDAAQRPSTPVPSQGFVSHSASSFLLGENASFIPRLPLVRRLPLDFGDNSRIIGLDKRSEDKFNNSPALIILLFLPNLLLKIGTGILTILWSIISFGFKNDHIAENKIQRVPPRPDKNAKPITEIVGSVLGENSELASLIAPQSFNELYDECESQFKIMMVICLGDLESEQLGERDLNSARFLTEVINDPTTLQILREHREELSVYMSSAQSPEMWAMASQLKLRYTPECFLVANVLNSKDSVNGTTQMSLIGRVKLSSVRRFQGSLKSILEKHSAELLVSRNEQKELRLAREIKELQDQAYEESLRQDQRKQQMRQEEDATARETLEREKARAFENKFNLAACELRALQLSISLADSQRSLNLDSGKATLQFRTSNGKRFIRVFAGDESPKDIYQTVECFLRLDLKSFEDDVVLERVKTRLSGMIEDGNVIELDESQWSHEALADETLDSLKLRIEQKLQVLCDSRGNVELDINFELVSPFPRFKLPCDDNISIKDISQIWPNGSLLVEAIEEEDEPGAVNF</sequence>
<dbReference type="RefSeq" id="XP_022627053.1">
    <property type="nucleotide sequence ID" value="XM_022773537.1"/>
</dbReference>
<accession>A0A0C7MZ00</accession>
<dbReference type="OrthoDB" id="1026733at2759"/>
<dbReference type="HOGENOM" id="CLU_414514_0_0_1"/>
<reference evidence="4 5" key="1">
    <citation type="submission" date="2014-12" db="EMBL/GenBank/DDBJ databases">
        <authorList>
            <person name="Neuveglise Cecile"/>
        </authorList>
    </citation>
    <scope>NUCLEOTIDE SEQUENCE [LARGE SCALE GENOMIC DNA]</scope>
    <source>
        <strain evidence="4 5">CBS 12615</strain>
    </source>
</reference>